<dbReference type="AlphaFoldDB" id="A0A8T1FP41"/>
<dbReference type="EMBL" id="RCML01000474">
    <property type="protein sequence ID" value="KAG2976045.1"/>
    <property type="molecule type" value="Genomic_DNA"/>
</dbReference>
<feature type="compositionally biased region" description="Acidic residues" evidence="1">
    <location>
        <begin position="107"/>
        <end position="120"/>
    </location>
</feature>
<gene>
    <name evidence="3" type="ORF">PC118_g13613</name>
</gene>
<keyword evidence="2" id="KW-0472">Membrane</keyword>
<comment type="caution">
    <text evidence="3">The sequence shown here is derived from an EMBL/GenBank/DDBJ whole genome shotgun (WGS) entry which is preliminary data.</text>
</comment>
<evidence type="ECO:0000313" key="3">
    <source>
        <dbReference type="EMBL" id="KAG2976045.1"/>
    </source>
</evidence>
<organism evidence="3 4">
    <name type="scientific">Phytophthora cactorum</name>
    <dbReference type="NCBI Taxonomy" id="29920"/>
    <lineage>
        <taxon>Eukaryota</taxon>
        <taxon>Sar</taxon>
        <taxon>Stramenopiles</taxon>
        <taxon>Oomycota</taxon>
        <taxon>Peronosporomycetes</taxon>
        <taxon>Peronosporales</taxon>
        <taxon>Peronosporaceae</taxon>
        <taxon>Phytophthora</taxon>
    </lineage>
</organism>
<feature type="region of interest" description="Disordered" evidence="1">
    <location>
        <begin position="185"/>
        <end position="205"/>
    </location>
</feature>
<keyword evidence="2" id="KW-0812">Transmembrane</keyword>
<feature type="transmembrane region" description="Helical" evidence="2">
    <location>
        <begin position="20"/>
        <end position="41"/>
    </location>
</feature>
<protein>
    <submittedName>
        <fullName evidence="3">Uncharacterized protein</fullName>
    </submittedName>
</protein>
<evidence type="ECO:0000256" key="1">
    <source>
        <dbReference type="SAM" id="MobiDB-lite"/>
    </source>
</evidence>
<dbReference type="Proteomes" id="UP000697107">
    <property type="component" value="Unassembled WGS sequence"/>
</dbReference>
<feature type="compositionally biased region" description="Basic and acidic residues" evidence="1">
    <location>
        <begin position="318"/>
        <end position="330"/>
    </location>
</feature>
<evidence type="ECO:0000313" key="4">
    <source>
        <dbReference type="Proteomes" id="UP000697107"/>
    </source>
</evidence>
<proteinExistence type="predicted"/>
<feature type="region of interest" description="Disordered" evidence="1">
    <location>
        <begin position="88"/>
        <end position="161"/>
    </location>
</feature>
<feature type="region of interest" description="Disordered" evidence="1">
    <location>
        <begin position="318"/>
        <end position="356"/>
    </location>
</feature>
<evidence type="ECO:0000256" key="2">
    <source>
        <dbReference type="SAM" id="Phobius"/>
    </source>
</evidence>
<reference evidence="3" key="1">
    <citation type="submission" date="2018-10" db="EMBL/GenBank/DDBJ databases">
        <title>Effector identification in a new, highly contiguous assembly of the strawberry crown rot pathogen Phytophthora cactorum.</title>
        <authorList>
            <person name="Armitage A.D."/>
            <person name="Nellist C.F."/>
            <person name="Bates H."/>
            <person name="Vickerstaff R.J."/>
            <person name="Harrison R.J."/>
        </authorList>
    </citation>
    <scope>NUCLEOTIDE SEQUENCE</scope>
    <source>
        <strain evidence="3">P415</strain>
    </source>
</reference>
<feature type="compositionally biased region" description="Polar residues" evidence="1">
    <location>
        <begin position="121"/>
        <end position="138"/>
    </location>
</feature>
<keyword evidence="2" id="KW-1133">Transmembrane helix</keyword>
<name>A0A8T1FP41_9STRA</name>
<accession>A0A8T1FP41</accession>
<sequence length="522" mass="56722">MAGVHSSLRPAISRQFRIEVWVALSLAVVPTFLFTIVKPGLRGRRASELKSILHLPAASCALPHFGAESKTTDLRMLASLSDMLAWKPSGSTAKHTKPRRAPTATSEMDDSCDDVSETESAESSQSGAPYLRRQQSCPSVPRKGRLDTQPESEGDAESTPRPALKAVYSFARAGLTTSSKLFLVKPRQTPKTPSASTPRKPHSLSVDAVSEQDLATKSAGARVATPFGLGKIMAIRGDDGVAAIELQAYGLLFLNATEMEKAQVVPALVGERVHTPSGSGRVLKYDVREQLYTLRLRAGGGLGEYELQLRPSDVRVADIKKNGRESEQRRPRGMSEGSSADWESRRTRFRRSSASPPPAVAGLTLLKNIATTSYTFVASKYHQGQPVITKFGAGHILSVDPQRGSAQIQLVWGAVAYLNADMIDFYPKALEGTDVQTKFGSGVVIGLRPADAIYTVRLHDPQPAGKSDVVFVHESDLYRSRRIVVTAANVRDRLKAMAQRRFGERIVVAHQHHDEEPNSAGI</sequence>
<dbReference type="VEuPathDB" id="FungiDB:PC110_g735"/>